<evidence type="ECO:0000313" key="2">
    <source>
        <dbReference type="Proteomes" id="UP000598196"/>
    </source>
</evidence>
<sequence length="729" mass="79007">MTRAETDILFLADPRFPGGTSTALIAEIDALHRAGLSVRLGMVLSGMLGGPQVMHPGIAARIAAGQVTLHDVTRPVRARIALLHHPRLFEQLPAAALDVVADVAVLVLHHPPFDGEGRAEYDLPHVLTNLTEVLATDVLLAPVGPQVRDQLSPAITLGHTVLPDWSNILDPEGLPFHPRSPDPSRIVIGRHSRPQLSKFPDTRDEACLAYPDRPEVRVRMLGAGPEIARHYAPLPAGWQLLGFGAERVPDFLATLDAYVYYHSRRWIEAFGYGIAEAMATGLPVILPPQFQPTFGPGAFYAPPEGVWPLIDRLAHDPDAYAAQARVARAEVTGRFGPERLLPRLRALNPDLGRSPVRATRAEGQGRRVLFVTSNGVGLGHLTRALAIARNLPPGTEAAVLTMSRAYRLAIEAGLPTQFIPHHRLTGADPTAWNTALAAEVGDVIAFFRPDALVFDGNVPYGGLLAALERHPWVKRIWVRRALWSPVNDSHAATQRRFDMVIEPGELSARFDRGPTSGATGVSHVAPILAVEPGERLSADAARDALGLPREGVVVALMLGAGTNFDLREIRARLIDRLAARPDVTVAELLPPIRGATEPAPPQVRQLEEYPAFRFSRAFDAMIAGAGYNTFHENMLGAIPTLFVPNEAEEMDLQILRARHTASIGCARMLRADDAIGLDAELAALLDPDVRARMVDRMARLPQATGAADAARLIHDLCHAVRTADVARLS</sequence>
<dbReference type="RefSeq" id="WP_146288020.1">
    <property type="nucleotide sequence ID" value="NZ_BMLP01000008.1"/>
</dbReference>
<dbReference type="Gene3D" id="3.40.50.2000">
    <property type="entry name" value="Glycogen Phosphorylase B"/>
    <property type="match status" value="4"/>
</dbReference>
<gene>
    <name evidence="1" type="ORF">GCM10010991_31560</name>
</gene>
<protein>
    <recommendedName>
        <fullName evidence="3">UDP-N-acetylglucosamine:LPS N-acetylglucosamine transferase</fullName>
    </recommendedName>
</protein>
<proteinExistence type="predicted"/>
<dbReference type="SUPFAM" id="SSF53756">
    <property type="entry name" value="UDP-Glycosyltransferase/glycogen phosphorylase"/>
    <property type="match status" value="2"/>
</dbReference>
<dbReference type="OrthoDB" id="8549922at2"/>
<comment type="caution">
    <text evidence="1">The sequence shown here is derived from an EMBL/GenBank/DDBJ whole genome shotgun (WGS) entry which is preliminary data.</text>
</comment>
<reference evidence="1 2" key="1">
    <citation type="journal article" date="2014" name="Int. J. Syst. Evol. Microbiol.">
        <title>Complete genome sequence of Corynebacterium casei LMG S-19264T (=DSM 44701T), isolated from a smear-ripened cheese.</title>
        <authorList>
            <consortium name="US DOE Joint Genome Institute (JGI-PGF)"/>
            <person name="Walter F."/>
            <person name="Albersmeier A."/>
            <person name="Kalinowski J."/>
            <person name="Ruckert C."/>
        </authorList>
    </citation>
    <scope>NUCLEOTIDE SEQUENCE [LARGE SCALE GENOMIC DNA]</scope>
    <source>
        <strain evidence="1 2">CGMCC 1.7029</strain>
    </source>
</reference>
<dbReference type="EMBL" id="BMLP01000008">
    <property type="protein sequence ID" value="GGO36871.1"/>
    <property type="molecule type" value="Genomic_DNA"/>
</dbReference>
<dbReference type="AlphaFoldDB" id="A0A917YLP0"/>
<keyword evidence="2" id="KW-1185">Reference proteome</keyword>
<dbReference type="Proteomes" id="UP000598196">
    <property type="component" value="Unassembled WGS sequence"/>
</dbReference>
<evidence type="ECO:0008006" key="3">
    <source>
        <dbReference type="Google" id="ProtNLM"/>
    </source>
</evidence>
<evidence type="ECO:0000313" key="1">
    <source>
        <dbReference type="EMBL" id="GGO36871.1"/>
    </source>
</evidence>
<organism evidence="1 2">
    <name type="scientific">Gemmobacter aquaticus</name>
    <dbReference type="NCBI Taxonomy" id="490185"/>
    <lineage>
        <taxon>Bacteria</taxon>
        <taxon>Pseudomonadati</taxon>
        <taxon>Pseudomonadota</taxon>
        <taxon>Alphaproteobacteria</taxon>
        <taxon>Rhodobacterales</taxon>
        <taxon>Paracoccaceae</taxon>
        <taxon>Gemmobacter</taxon>
    </lineage>
</organism>
<accession>A0A917YLP0</accession>
<name>A0A917YLP0_9RHOB</name>